<organism evidence="1 2">
    <name type="scientific">Baudoinia panamericana (strain UAMH 10762)</name>
    <name type="common">Angels' share fungus</name>
    <name type="synonym">Baudoinia compniacensis (strain UAMH 10762)</name>
    <dbReference type="NCBI Taxonomy" id="717646"/>
    <lineage>
        <taxon>Eukaryota</taxon>
        <taxon>Fungi</taxon>
        <taxon>Dikarya</taxon>
        <taxon>Ascomycota</taxon>
        <taxon>Pezizomycotina</taxon>
        <taxon>Dothideomycetes</taxon>
        <taxon>Dothideomycetidae</taxon>
        <taxon>Mycosphaerellales</taxon>
        <taxon>Teratosphaeriaceae</taxon>
        <taxon>Baudoinia</taxon>
    </lineage>
</organism>
<dbReference type="OrthoDB" id="3535423at2759"/>
<dbReference type="Proteomes" id="UP000011761">
    <property type="component" value="Unassembled WGS sequence"/>
</dbReference>
<dbReference type="eggNOG" id="ENOG502S8IP">
    <property type="taxonomic scope" value="Eukaryota"/>
</dbReference>
<dbReference type="PANTHER" id="PTHR14097:SF8">
    <property type="entry name" value="NAD(P)-BINDING DOMAIN-CONTAINING PROTEIN"/>
    <property type="match status" value="1"/>
</dbReference>
<dbReference type="KEGG" id="bcom:BAUCODRAFT_68197"/>
<dbReference type="GeneID" id="19116412"/>
<gene>
    <name evidence="1" type="ORF">BAUCODRAFT_68197</name>
</gene>
<evidence type="ECO:0000313" key="2">
    <source>
        <dbReference type="Proteomes" id="UP000011761"/>
    </source>
</evidence>
<sequence>MKIVLTGATGLIGSEVLDQCIAHNYIERIFVITRKPLDQKYYGKAAKGKVTEIIHDNFEEYPEALLRRLRDEGVEGCIWALGRRYENFKSKEEAEKVTITYPMKAAEAFAKELATALSPQRMPKAKFPFRFIFLSVWGAEQDQNRGLWAWSDWRKTKGTVTLVKAALMVTGLTADHYRCRRESTLRHSR</sequence>
<dbReference type="Gene3D" id="3.40.50.720">
    <property type="entry name" value="NAD(P)-binding Rossmann-like Domain"/>
    <property type="match status" value="1"/>
</dbReference>
<dbReference type="InterPro" id="IPR036291">
    <property type="entry name" value="NAD(P)-bd_dom_sf"/>
</dbReference>
<protein>
    <recommendedName>
        <fullName evidence="3">Thioester reductase (TE) domain-containing protein</fullName>
    </recommendedName>
</protein>
<dbReference type="EMBL" id="KB445554">
    <property type="protein sequence ID" value="EMC97332.1"/>
    <property type="molecule type" value="Genomic_DNA"/>
</dbReference>
<dbReference type="OMA" id="ETWILRP"/>
<evidence type="ECO:0008006" key="3">
    <source>
        <dbReference type="Google" id="ProtNLM"/>
    </source>
</evidence>
<proteinExistence type="predicted"/>
<reference evidence="1 2" key="1">
    <citation type="journal article" date="2012" name="PLoS Pathog.">
        <title>Diverse lifestyles and strategies of plant pathogenesis encoded in the genomes of eighteen Dothideomycetes fungi.</title>
        <authorList>
            <person name="Ohm R.A."/>
            <person name="Feau N."/>
            <person name="Henrissat B."/>
            <person name="Schoch C.L."/>
            <person name="Horwitz B.A."/>
            <person name="Barry K.W."/>
            <person name="Condon B.J."/>
            <person name="Copeland A.C."/>
            <person name="Dhillon B."/>
            <person name="Glaser F."/>
            <person name="Hesse C.N."/>
            <person name="Kosti I."/>
            <person name="LaButti K."/>
            <person name="Lindquist E.A."/>
            <person name="Lucas S."/>
            <person name="Salamov A.A."/>
            <person name="Bradshaw R.E."/>
            <person name="Ciuffetti L."/>
            <person name="Hamelin R.C."/>
            <person name="Kema G.H.J."/>
            <person name="Lawrence C."/>
            <person name="Scott J.A."/>
            <person name="Spatafora J.W."/>
            <person name="Turgeon B.G."/>
            <person name="de Wit P.J.G.M."/>
            <person name="Zhong S."/>
            <person name="Goodwin S.B."/>
            <person name="Grigoriev I.V."/>
        </authorList>
    </citation>
    <scope>NUCLEOTIDE SEQUENCE [LARGE SCALE GENOMIC DNA]</scope>
    <source>
        <strain evidence="1 2">UAMH 10762</strain>
    </source>
</reference>
<dbReference type="STRING" id="717646.M2LS83"/>
<name>M2LS83_BAUPA</name>
<evidence type="ECO:0000313" key="1">
    <source>
        <dbReference type="EMBL" id="EMC97332.1"/>
    </source>
</evidence>
<dbReference type="AlphaFoldDB" id="M2LS83"/>
<dbReference type="HOGENOM" id="CLU_071330_0_1_1"/>
<dbReference type="RefSeq" id="XP_007675408.1">
    <property type="nucleotide sequence ID" value="XM_007677218.1"/>
</dbReference>
<dbReference type="SUPFAM" id="SSF51735">
    <property type="entry name" value="NAD(P)-binding Rossmann-fold domains"/>
    <property type="match status" value="1"/>
</dbReference>
<keyword evidence="2" id="KW-1185">Reference proteome</keyword>
<accession>M2LS83</accession>
<dbReference type="PANTHER" id="PTHR14097">
    <property type="entry name" value="OXIDOREDUCTASE HTATIP2"/>
    <property type="match status" value="1"/>
</dbReference>